<feature type="compositionally biased region" description="Low complexity" evidence="4">
    <location>
        <begin position="1"/>
        <end position="12"/>
    </location>
</feature>
<dbReference type="InterPro" id="IPR009057">
    <property type="entry name" value="Homeodomain-like_sf"/>
</dbReference>
<dbReference type="GO" id="GO:0043565">
    <property type="term" value="F:sequence-specific DNA binding"/>
    <property type="evidence" value="ECO:0007669"/>
    <property type="project" value="InterPro"/>
</dbReference>
<dbReference type="PROSITE" id="PS01124">
    <property type="entry name" value="HTH_ARAC_FAMILY_2"/>
    <property type="match status" value="1"/>
</dbReference>
<dbReference type="RefSeq" id="WP_113905258.1">
    <property type="nucleotide sequence ID" value="NZ_QNSB01000013.1"/>
</dbReference>
<evidence type="ECO:0000256" key="3">
    <source>
        <dbReference type="ARBA" id="ARBA00023163"/>
    </source>
</evidence>
<dbReference type="InterPro" id="IPR018060">
    <property type="entry name" value="HTH_AraC"/>
</dbReference>
<dbReference type="InterPro" id="IPR050204">
    <property type="entry name" value="AraC_XylS_family_regulators"/>
</dbReference>
<evidence type="ECO:0000313" key="7">
    <source>
        <dbReference type="Proteomes" id="UP000253509"/>
    </source>
</evidence>
<keyword evidence="7" id="KW-1185">Reference proteome</keyword>
<evidence type="ECO:0000313" key="6">
    <source>
        <dbReference type="EMBL" id="RBP69322.1"/>
    </source>
</evidence>
<feature type="domain" description="HTH araC/xylS-type" evidence="5">
    <location>
        <begin position="238"/>
        <end position="338"/>
    </location>
</feature>
<feature type="region of interest" description="Disordered" evidence="4">
    <location>
        <begin position="1"/>
        <end position="30"/>
    </location>
</feature>
<dbReference type="SMART" id="SM00342">
    <property type="entry name" value="HTH_ARAC"/>
    <property type="match status" value="1"/>
</dbReference>
<dbReference type="SUPFAM" id="SSF46689">
    <property type="entry name" value="Homeodomain-like"/>
    <property type="match status" value="1"/>
</dbReference>
<dbReference type="Pfam" id="PF12833">
    <property type="entry name" value="HTH_18"/>
    <property type="match status" value="1"/>
</dbReference>
<proteinExistence type="predicted"/>
<dbReference type="PANTHER" id="PTHR46796:SF6">
    <property type="entry name" value="ARAC SUBFAMILY"/>
    <property type="match status" value="1"/>
</dbReference>
<evidence type="ECO:0000256" key="1">
    <source>
        <dbReference type="ARBA" id="ARBA00023015"/>
    </source>
</evidence>
<dbReference type="InterPro" id="IPR020449">
    <property type="entry name" value="Tscrpt_reg_AraC-type_HTH"/>
</dbReference>
<comment type="caution">
    <text evidence="6">The sequence shown here is derived from an EMBL/GenBank/DDBJ whole genome shotgun (WGS) entry which is preliminary data.</text>
</comment>
<evidence type="ECO:0000256" key="4">
    <source>
        <dbReference type="SAM" id="MobiDB-lite"/>
    </source>
</evidence>
<dbReference type="Pfam" id="PF14525">
    <property type="entry name" value="AraC_binding_2"/>
    <property type="match status" value="1"/>
</dbReference>
<dbReference type="PANTHER" id="PTHR46796">
    <property type="entry name" value="HTH-TYPE TRANSCRIPTIONAL ACTIVATOR RHAS-RELATED"/>
    <property type="match status" value="1"/>
</dbReference>
<dbReference type="EMBL" id="QNSB01000013">
    <property type="protein sequence ID" value="RBP69322.1"/>
    <property type="molecule type" value="Genomic_DNA"/>
</dbReference>
<sequence>MSNAVTAATPVAPTSPTPAPAAPADAAPAAVPGDIRSRAESIPEFRDIVSQSFVPLVVSGDSRNPFDALVHTVGADKAVFTHLQTKPHLVERTPGTIAAGGSGFFKLNLLVDGNGILIQDGRETVIRPGDLALYDTSRPYSLMFEETVSNLVMMFPKDRLGLPATIVEELTAVSLGADCALGPMVSNFLAQVPATITSLPLHARAQVAQSGLDLLSALLSTVLDVRTQAHDPRQTQLEEVYRYIDENLGADLTPGSIAAAHFMSTRHLHSLFSDTGTTVAALIKERRLEKCRSQILNPALAHRTIAGIAAQWGFSDPAHFSRVFKAHFGRSPSELRHQLSE</sequence>
<organism evidence="6 7">
    <name type="scientific">Brevibacterium celere</name>
    <dbReference type="NCBI Taxonomy" id="225845"/>
    <lineage>
        <taxon>Bacteria</taxon>
        <taxon>Bacillati</taxon>
        <taxon>Actinomycetota</taxon>
        <taxon>Actinomycetes</taxon>
        <taxon>Micrococcales</taxon>
        <taxon>Brevibacteriaceae</taxon>
        <taxon>Brevibacterium</taxon>
    </lineage>
</organism>
<accession>A0A366IGE7</accession>
<dbReference type="Gene3D" id="1.10.10.60">
    <property type="entry name" value="Homeodomain-like"/>
    <property type="match status" value="1"/>
</dbReference>
<evidence type="ECO:0000256" key="2">
    <source>
        <dbReference type="ARBA" id="ARBA00023125"/>
    </source>
</evidence>
<protein>
    <submittedName>
        <fullName evidence="6">AraC family transcriptional regulator</fullName>
    </submittedName>
</protein>
<dbReference type="GO" id="GO:0003700">
    <property type="term" value="F:DNA-binding transcription factor activity"/>
    <property type="evidence" value="ECO:0007669"/>
    <property type="project" value="InterPro"/>
</dbReference>
<keyword evidence="2" id="KW-0238">DNA-binding</keyword>
<reference evidence="6 7" key="1">
    <citation type="submission" date="2018-06" db="EMBL/GenBank/DDBJ databases">
        <title>Freshwater and sediment microbial communities from various areas in North America, analyzing microbe dynamics in response to fracking.</title>
        <authorList>
            <person name="Lamendella R."/>
        </authorList>
    </citation>
    <scope>NUCLEOTIDE SEQUENCE [LARGE SCALE GENOMIC DNA]</scope>
    <source>
        <strain evidence="6 7">3b_TX</strain>
    </source>
</reference>
<keyword evidence="3" id="KW-0804">Transcription</keyword>
<dbReference type="PRINTS" id="PR00032">
    <property type="entry name" value="HTHARAC"/>
</dbReference>
<evidence type="ECO:0000259" key="5">
    <source>
        <dbReference type="PROSITE" id="PS01124"/>
    </source>
</evidence>
<dbReference type="AlphaFoldDB" id="A0A366IGE7"/>
<dbReference type="InterPro" id="IPR035418">
    <property type="entry name" value="AraC-bd_2"/>
</dbReference>
<gene>
    <name evidence="6" type="ORF">DFO65_11320</name>
</gene>
<dbReference type="Proteomes" id="UP000253509">
    <property type="component" value="Unassembled WGS sequence"/>
</dbReference>
<keyword evidence="1" id="KW-0805">Transcription regulation</keyword>
<name>A0A366IGE7_9MICO</name>